<dbReference type="EMBL" id="JANCLT010000001">
    <property type="protein sequence ID" value="MCP8967508.1"/>
    <property type="molecule type" value="Genomic_DNA"/>
</dbReference>
<reference evidence="2" key="1">
    <citation type="submission" date="2022-07" db="EMBL/GenBank/DDBJ databases">
        <authorList>
            <person name="Li W.-J."/>
            <person name="Deng Q.-Q."/>
        </authorList>
    </citation>
    <scope>NUCLEOTIDE SEQUENCE</scope>
    <source>
        <strain evidence="2">SYSU M60031</strain>
    </source>
</reference>
<name>A0AA41X742_9BACI</name>
<proteinExistence type="predicted"/>
<protein>
    <submittedName>
        <fullName evidence="2">Uncharacterized protein</fullName>
    </submittedName>
</protein>
<feature type="region of interest" description="Disordered" evidence="1">
    <location>
        <begin position="54"/>
        <end position="84"/>
    </location>
</feature>
<gene>
    <name evidence="2" type="ORF">NK662_02995</name>
</gene>
<evidence type="ECO:0000256" key="1">
    <source>
        <dbReference type="SAM" id="MobiDB-lite"/>
    </source>
</evidence>
<keyword evidence="3" id="KW-1185">Reference proteome</keyword>
<feature type="compositionally biased region" description="Polar residues" evidence="1">
    <location>
        <begin position="59"/>
        <end position="84"/>
    </location>
</feature>
<dbReference type="RefSeq" id="WP_254757197.1">
    <property type="nucleotide sequence ID" value="NZ_JANCLT010000001.1"/>
</dbReference>
<comment type="caution">
    <text evidence="2">The sequence shown here is derived from an EMBL/GenBank/DDBJ whole genome shotgun (WGS) entry which is preliminary data.</text>
</comment>
<organism evidence="2 3">
    <name type="scientific">Ectobacillus ponti</name>
    <dbReference type="NCBI Taxonomy" id="2961894"/>
    <lineage>
        <taxon>Bacteria</taxon>
        <taxon>Bacillati</taxon>
        <taxon>Bacillota</taxon>
        <taxon>Bacilli</taxon>
        <taxon>Bacillales</taxon>
        <taxon>Bacillaceae</taxon>
        <taxon>Ectobacillus</taxon>
    </lineage>
</organism>
<sequence length="84" mass="8849">MGARIKCFTIENNYGAISYGDNPKRVSMEASKTYNGATGFTALDIINGRVVRRSGRRLTGSSADTAAGDTGTSDMSTDESGVTF</sequence>
<dbReference type="AlphaFoldDB" id="A0AA41X742"/>
<dbReference type="Proteomes" id="UP001156102">
    <property type="component" value="Unassembled WGS sequence"/>
</dbReference>
<accession>A0AA41X742</accession>
<evidence type="ECO:0000313" key="3">
    <source>
        <dbReference type="Proteomes" id="UP001156102"/>
    </source>
</evidence>
<evidence type="ECO:0000313" key="2">
    <source>
        <dbReference type="EMBL" id="MCP8967508.1"/>
    </source>
</evidence>